<gene>
    <name evidence="1" type="ORF">LOK49_LG05G01471</name>
</gene>
<reference evidence="1 2" key="1">
    <citation type="journal article" date="2022" name="Plant J.">
        <title>Chromosome-level genome of Camellia lanceoleosa provides a valuable resource for understanding genome evolution and self-incompatibility.</title>
        <authorList>
            <person name="Gong W."/>
            <person name="Xiao S."/>
            <person name="Wang L."/>
            <person name="Liao Z."/>
            <person name="Chang Y."/>
            <person name="Mo W."/>
            <person name="Hu G."/>
            <person name="Li W."/>
            <person name="Zhao G."/>
            <person name="Zhu H."/>
            <person name="Hu X."/>
            <person name="Ji K."/>
            <person name="Xiang X."/>
            <person name="Song Q."/>
            <person name="Yuan D."/>
            <person name="Jin S."/>
            <person name="Zhang L."/>
        </authorList>
    </citation>
    <scope>NUCLEOTIDE SEQUENCE [LARGE SCALE GENOMIC DNA]</scope>
    <source>
        <strain evidence="1">SQ_2022a</strain>
    </source>
</reference>
<protein>
    <submittedName>
        <fullName evidence="1">Uncharacterized protein</fullName>
    </submittedName>
</protein>
<sequence>MNNIGKSNKSLYEKSMEMVVNIVKLSSSESSAFAALELSTPTMNNQTPSSSLVGVMDLIVPAITTSNQAMPEAPNPVPVIQVTNGPATTPMLDFF</sequence>
<organism evidence="1 2">
    <name type="scientific">Camellia lanceoleosa</name>
    <dbReference type="NCBI Taxonomy" id="1840588"/>
    <lineage>
        <taxon>Eukaryota</taxon>
        <taxon>Viridiplantae</taxon>
        <taxon>Streptophyta</taxon>
        <taxon>Embryophyta</taxon>
        <taxon>Tracheophyta</taxon>
        <taxon>Spermatophyta</taxon>
        <taxon>Magnoliopsida</taxon>
        <taxon>eudicotyledons</taxon>
        <taxon>Gunneridae</taxon>
        <taxon>Pentapetalae</taxon>
        <taxon>asterids</taxon>
        <taxon>Ericales</taxon>
        <taxon>Theaceae</taxon>
        <taxon>Camellia</taxon>
    </lineage>
</organism>
<dbReference type="EMBL" id="CM045761">
    <property type="protein sequence ID" value="KAI8015867.1"/>
    <property type="molecule type" value="Genomic_DNA"/>
</dbReference>
<evidence type="ECO:0000313" key="2">
    <source>
        <dbReference type="Proteomes" id="UP001060215"/>
    </source>
</evidence>
<evidence type="ECO:0000313" key="1">
    <source>
        <dbReference type="EMBL" id="KAI8015867.1"/>
    </source>
</evidence>
<keyword evidence="2" id="KW-1185">Reference proteome</keyword>
<proteinExistence type="predicted"/>
<name>A0ACC0HTP9_9ERIC</name>
<dbReference type="Proteomes" id="UP001060215">
    <property type="component" value="Chromosome 4"/>
</dbReference>
<accession>A0ACC0HTP9</accession>
<comment type="caution">
    <text evidence="1">The sequence shown here is derived from an EMBL/GenBank/DDBJ whole genome shotgun (WGS) entry which is preliminary data.</text>
</comment>